<dbReference type="InterPro" id="IPR024419">
    <property type="entry name" value="YvrJ"/>
</dbReference>
<sequence>MDVWLPMIRDVGFPAVVTFFLLHRIEGKLDELIQSVKALPLLQAAARTEGSESQQIHMK</sequence>
<gene>
    <name evidence="1" type="ORF">ABNN70_07240</name>
</gene>
<name>A0AAU8IIY9_9BACL</name>
<dbReference type="RefSeq" id="WP_129930092.1">
    <property type="nucleotide sequence ID" value="NZ_CP159510.1"/>
</dbReference>
<dbReference type="EMBL" id="CP159510">
    <property type="protein sequence ID" value="XCJ18224.1"/>
    <property type="molecule type" value="Genomic_DNA"/>
</dbReference>
<accession>A0AAU8IIY9</accession>
<protein>
    <submittedName>
        <fullName evidence="1">YvrJ family protein</fullName>
    </submittedName>
</protein>
<reference evidence="1" key="1">
    <citation type="submission" date="2024-06" db="EMBL/GenBank/DDBJ databases">
        <authorList>
            <person name="Fan A."/>
            <person name="Zhang F.Y."/>
            <person name="Zhang L."/>
        </authorList>
    </citation>
    <scope>NUCLEOTIDE SEQUENCE</scope>
    <source>
        <strain evidence="1">Y61</strain>
    </source>
</reference>
<evidence type="ECO:0000313" key="1">
    <source>
        <dbReference type="EMBL" id="XCJ18224.1"/>
    </source>
</evidence>
<organism evidence="1">
    <name type="scientific">Sporolactobacillus sp. Y61</name>
    <dbReference type="NCBI Taxonomy" id="3160863"/>
    <lineage>
        <taxon>Bacteria</taxon>
        <taxon>Bacillati</taxon>
        <taxon>Bacillota</taxon>
        <taxon>Bacilli</taxon>
        <taxon>Bacillales</taxon>
        <taxon>Sporolactobacillaceae</taxon>
        <taxon>Sporolactobacillus</taxon>
    </lineage>
</organism>
<proteinExistence type="predicted"/>
<dbReference type="Pfam" id="PF12841">
    <property type="entry name" value="YvrJ"/>
    <property type="match status" value="1"/>
</dbReference>
<dbReference type="AlphaFoldDB" id="A0AAU8IIY9"/>